<proteinExistence type="inferred from homology"/>
<evidence type="ECO:0000256" key="3">
    <source>
        <dbReference type="ARBA" id="ARBA00022490"/>
    </source>
</evidence>
<evidence type="ECO:0008006" key="6">
    <source>
        <dbReference type="Google" id="ProtNLM"/>
    </source>
</evidence>
<dbReference type="KEGG" id="obi:106870336"/>
<protein>
    <recommendedName>
        <fullName evidence="6">Myeloid leukemia factor 1</fullName>
    </recommendedName>
</protein>
<evidence type="ECO:0000256" key="1">
    <source>
        <dbReference type="ARBA" id="ARBA00004496"/>
    </source>
</evidence>
<sequence length="226" mass="26641">MFGRSILQEFQDDEFFGFPKTHMRMMDFGFSGREHIRNQQRSKSCERTNCKNDLVGFGLNEDYFGINDIFNNMRRMMAGMNHSLQSNKIDPNGHHFSHSSFKTYSKIGNNAPKTYEASQSVTTAPGGLKQTYKFVRDSERGYDKMAVGRHIKDRAFIEERSRNTTGLMERNNHYVNMDEGDMTNFCKEWQQRTLKTGLDRPWYKPINRNPRRQMITDGIQRRSYRT</sequence>
<organism evidence="5">
    <name type="scientific">Octopus bimaculoides</name>
    <name type="common">California two-spotted octopus</name>
    <dbReference type="NCBI Taxonomy" id="37653"/>
    <lineage>
        <taxon>Eukaryota</taxon>
        <taxon>Metazoa</taxon>
        <taxon>Spiralia</taxon>
        <taxon>Lophotrochozoa</taxon>
        <taxon>Mollusca</taxon>
        <taxon>Cephalopoda</taxon>
        <taxon>Coleoidea</taxon>
        <taxon>Octopodiformes</taxon>
        <taxon>Octopoda</taxon>
        <taxon>Incirrata</taxon>
        <taxon>Octopodidae</taxon>
        <taxon>Octopus</taxon>
    </lineage>
</organism>
<evidence type="ECO:0000313" key="5">
    <source>
        <dbReference type="EMBL" id="KOF89342.1"/>
    </source>
</evidence>
<dbReference type="OrthoDB" id="8707547at2759"/>
<dbReference type="InterPro" id="IPR019376">
    <property type="entry name" value="Myeloid_leukemia_factor"/>
</dbReference>
<reference evidence="5" key="1">
    <citation type="submission" date="2015-07" db="EMBL/GenBank/DDBJ databases">
        <title>MeaNS - Measles Nucleotide Surveillance Program.</title>
        <authorList>
            <person name="Tran T."/>
            <person name="Druce J."/>
        </authorList>
    </citation>
    <scope>NUCLEOTIDE SEQUENCE</scope>
    <source>
        <strain evidence="5">UCB-OBI-ISO-001</strain>
        <tissue evidence="5">Gonad</tissue>
    </source>
</reference>
<keyword evidence="4" id="KW-0597">Phosphoprotein</keyword>
<dbReference type="EMBL" id="KQ418003">
    <property type="protein sequence ID" value="KOF89342.1"/>
    <property type="molecule type" value="Genomic_DNA"/>
</dbReference>
<evidence type="ECO:0000256" key="4">
    <source>
        <dbReference type="ARBA" id="ARBA00022553"/>
    </source>
</evidence>
<comment type="subcellular location">
    <subcellularLocation>
        <location evidence="1">Cytoplasm</location>
    </subcellularLocation>
</comment>
<dbReference type="OMA" id="QLFENEW"/>
<dbReference type="Pfam" id="PF10248">
    <property type="entry name" value="Mlf1IP"/>
    <property type="match status" value="1"/>
</dbReference>
<dbReference type="PANTHER" id="PTHR13105">
    <property type="entry name" value="MYELOID LEUKEMIA FACTOR"/>
    <property type="match status" value="1"/>
</dbReference>
<name>A0A0L8HJE0_OCTBM</name>
<comment type="similarity">
    <text evidence="2">Belongs to the MLF family.</text>
</comment>
<dbReference type="AlphaFoldDB" id="A0A0L8HJE0"/>
<dbReference type="GO" id="GO:0005737">
    <property type="term" value="C:cytoplasm"/>
    <property type="evidence" value="ECO:0007669"/>
    <property type="project" value="UniProtKB-SubCell"/>
</dbReference>
<keyword evidence="3" id="KW-0963">Cytoplasm</keyword>
<dbReference type="STRING" id="37653.A0A0L8HJE0"/>
<accession>A0A0L8HJE0</accession>
<gene>
    <name evidence="5" type="ORF">OCBIM_22013244mg</name>
</gene>
<evidence type="ECO:0000256" key="2">
    <source>
        <dbReference type="ARBA" id="ARBA00008332"/>
    </source>
</evidence>